<protein>
    <recommendedName>
        <fullName evidence="2 6">Adenine deaminase</fullName>
        <shortName evidence="6">Adenase</shortName>
        <shortName evidence="6">Adenine aminase</shortName>
        <ecNumber evidence="2 6">3.5.4.2</ecNumber>
    </recommendedName>
</protein>
<dbReference type="Gene3D" id="3.20.20.140">
    <property type="entry name" value="Metal-dependent hydrolases"/>
    <property type="match status" value="1"/>
</dbReference>
<dbReference type="EC" id="3.5.4.2" evidence="2 6"/>
<evidence type="ECO:0000256" key="2">
    <source>
        <dbReference type="ARBA" id="ARBA00012782"/>
    </source>
</evidence>
<evidence type="ECO:0000259" key="8">
    <source>
        <dbReference type="Pfam" id="PF13382"/>
    </source>
</evidence>
<evidence type="ECO:0000313" key="10">
    <source>
        <dbReference type="Proteomes" id="UP000006383"/>
    </source>
</evidence>
<keyword evidence="3 6" id="KW-0378">Hydrolase</keyword>
<gene>
    <name evidence="6 9" type="primary">ade</name>
    <name evidence="9" type="ordered locus">BOV_A0615</name>
</gene>
<sequence length="613" mass="66262">MLVNPQKANCKQVLMIADAQMQAPVENQVYCGLRHCDSFCELIPMKGCEAMLEWMIDQGAGREPADIVLKGGRFLDLITGELVESDIAICEDRIVGTFGTYRGKHEIDVSGRIVVPGFIDTHLHIESSQVTPHEFDRCVLPQGVTTAICDPHEIANVLGAEGIRFFLDSALETVMDIRVQLSSCVPATHMETSGAELLIDDLLPFADHPKVIGLAEFMNFPGVLAKDPECMAKLRAFQGRHIDGHAPLLRGLDLNGYIAAGIRTEHEATNAEEALEKLRKGMYVLVREGSVSKDLKALMPIITERHAQFLALCTDDRNPLDIADQGHLDYLIRTAIAGGVEPLAIYRAASVSAARAFGLFDRGLVAPGQRADLVVVDSLEGCHAEIVLSAGRVVSEALFAARKLVAEVGRNSVKAPRVTASNFRSQSNSGKIRAIGIVPGKIITQNLEFDLKVGLNGVEPDLERDVVKVAVIERHGKNGNIATGFVHGFGLKAGAIASTVSHDSHNICVVGASDEDIATAANRLGEIEGGFVVVRDGKVLAEMPLPIAGLMSTEPYETVREALRKLRHAAEDLGSVLEEPFLQLAFIALPVIPHLKITDRGLVDVDKFEFVGN</sequence>
<dbReference type="SUPFAM" id="SSF51338">
    <property type="entry name" value="Composite domain of metallo-dependent hydrolases"/>
    <property type="match status" value="1"/>
</dbReference>
<dbReference type="HOGENOM" id="CLU_027935_0_0_5"/>
<dbReference type="GO" id="GO:0000034">
    <property type="term" value="F:adenine deaminase activity"/>
    <property type="evidence" value="ECO:0007669"/>
    <property type="project" value="UniProtKB-UniRule"/>
</dbReference>
<dbReference type="GO" id="GO:0006146">
    <property type="term" value="P:adenine catabolic process"/>
    <property type="evidence" value="ECO:0007669"/>
    <property type="project" value="InterPro"/>
</dbReference>
<evidence type="ECO:0000313" key="9">
    <source>
        <dbReference type="EMBL" id="ABQ62810.1"/>
    </source>
</evidence>
<accession>A0A0H3AW79</accession>
<dbReference type="Pfam" id="PF13382">
    <property type="entry name" value="Adenine_deam_C"/>
    <property type="match status" value="1"/>
</dbReference>
<organism evidence="9 10">
    <name type="scientific">Brucella ovis (strain ATCC 25840 / 63/290 / NCTC 10512)</name>
    <dbReference type="NCBI Taxonomy" id="444178"/>
    <lineage>
        <taxon>Bacteria</taxon>
        <taxon>Pseudomonadati</taxon>
        <taxon>Pseudomonadota</taxon>
        <taxon>Alphaproteobacteria</taxon>
        <taxon>Hyphomicrobiales</taxon>
        <taxon>Brucellaceae</taxon>
        <taxon>Brucella/Ochrobactrum group</taxon>
        <taxon>Brucella</taxon>
    </lineage>
</organism>
<dbReference type="Proteomes" id="UP000006383">
    <property type="component" value="Chromosome II"/>
</dbReference>
<reference evidence="10" key="1">
    <citation type="journal article" date="2009" name="PLoS ONE">
        <title>Genome degradation in Brucella ovis corresponds with narrowing of its host range and tissue tropism.</title>
        <authorList>
            <person name="Tsolis R.M."/>
            <person name="Seshadri R."/>
            <person name="Santos R.L."/>
            <person name="Sangari F.J."/>
            <person name="Lobo J.M."/>
            <person name="de Jong M.F."/>
            <person name="Ren Q."/>
            <person name="Myers G."/>
            <person name="Brinkac L.M."/>
            <person name="Nelson W.C."/>
            <person name="Deboy R.T."/>
            <person name="Angiuoli S."/>
            <person name="Khouri H."/>
            <person name="Dimitrov G."/>
            <person name="Robinson J.R."/>
            <person name="Mulligan S."/>
            <person name="Walker R.L."/>
            <person name="Elzer P.E."/>
            <person name="Hassan K.A."/>
            <person name="Paulsen I.T."/>
        </authorList>
    </citation>
    <scope>NUCLEOTIDE SEQUENCE [LARGE SCALE GENOMIC DNA]</scope>
    <source>
        <strain evidence="10">ATCC 25840 / 63/290 / NCTC 10512</strain>
    </source>
</reference>
<comment type="cofactor">
    <cofactor evidence="6">
        <name>Mn(2+)</name>
        <dbReference type="ChEBI" id="CHEBI:29035"/>
    </cofactor>
</comment>
<keyword evidence="10" id="KW-1185">Reference proteome</keyword>
<feature type="domain" description="Adenine deaminase C-terminal" evidence="8">
    <location>
        <begin position="442"/>
        <end position="609"/>
    </location>
</feature>
<comment type="similarity">
    <text evidence="1 6">Belongs to the metallo-dependent hydrolases superfamily. Adenine deaminase family.</text>
</comment>
<dbReference type="PANTHER" id="PTHR11113">
    <property type="entry name" value="N-ACETYLGLUCOSAMINE-6-PHOSPHATE DEACETYLASE"/>
    <property type="match status" value="1"/>
</dbReference>
<name>A0A0H3AW79_BRUO2</name>
<dbReference type="KEGG" id="bov:BOV_A0615"/>
<evidence type="ECO:0000256" key="1">
    <source>
        <dbReference type="ARBA" id="ARBA00006773"/>
    </source>
</evidence>
<evidence type="ECO:0000259" key="7">
    <source>
        <dbReference type="Pfam" id="PF01979"/>
    </source>
</evidence>
<dbReference type="EMBL" id="CP000709">
    <property type="protein sequence ID" value="ABQ62810.1"/>
    <property type="molecule type" value="Genomic_DNA"/>
</dbReference>
<evidence type="ECO:0000256" key="4">
    <source>
        <dbReference type="ARBA" id="ARBA00023211"/>
    </source>
</evidence>
<evidence type="ECO:0000256" key="5">
    <source>
        <dbReference type="ARBA" id="ARBA00047720"/>
    </source>
</evidence>
<keyword evidence="4 6" id="KW-0464">Manganese</keyword>
<dbReference type="SUPFAM" id="SSF51556">
    <property type="entry name" value="Metallo-dependent hydrolases"/>
    <property type="match status" value="1"/>
</dbReference>
<dbReference type="InterPro" id="IPR026912">
    <property type="entry name" value="Adenine_deam_C"/>
</dbReference>
<comment type="catalytic activity">
    <reaction evidence="5 6">
        <text>adenine + H2O + H(+) = hypoxanthine + NH4(+)</text>
        <dbReference type="Rhea" id="RHEA:23688"/>
        <dbReference type="ChEBI" id="CHEBI:15377"/>
        <dbReference type="ChEBI" id="CHEBI:15378"/>
        <dbReference type="ChEBI" id="CHEBI:16708"/>
        <dbReference type="ChEBI" id="CHEBI:17368"/>
        <dbReference type="ChEBI" id="CHEBI:28938"/>
        <dbReference type="EC" id="3.5.4.2"/>
    </reaction>
</comment>
<dbReference type="Gene3D" id="2.30.40.10">
    <property type="entry name" value="Urease, subunit C, domain 1"/>
    <property type="match status" value="1"/>
</dbReference>
<dbReference type="InterPro" id="IPR032466">
    <property type="entry name" value="Metal_Hydrolase"/>
</dbReference>
<feature type="domain" description="Amidohydrolase-related" evidence="7">
    <location>
        <begin position="113"/>
        <end position="378"/>
    </location>
</feature>
<dbReference type="PANTHER" id="PTHR11113:SF2">
    <property type="entry name" value="ADENINE DEAMINASE"/>
    <property type="match status" value="1"/>
</dbReference>
<evidence type="ECO:0000256" key="6">
    <source>
        <dbReference type="HAMAP-Rule" id="MF_01518"/>
    </source>
</evidence>
<dbReference type="NCBIfam" id="TIGR01178">
    <property type="entry name" value="ade"/>
    <property type="match status" value="1"/>
</dbReference>
<dbReference type="Pfam" id="PF01979">
    <property type="entry name" value="Amidohydro_1"/>
    <property type="match status" value="1"/>
</dbReference>
<evidence type="ECO:0000256" key="3">
    <source>
        <dbReference type="ARBA" id="ARBA00022801"/>
    </source>
</evidence>
<dbReference type="HAMAP" id="MF_01518">
    <property type="entry name" value="Adenine_deamin"/>
    <property type="match status" value="1"/>
</dbReference>
<proteinExistence type="inferred from homology"/>
<dbReference type="AlphaFoldDB" id="A0A0H3AW79"/>
<dbReference type="InterPro" id="IPR011059">
    <property type="entry name" value="Metal-dep_hydrolase_composite"/>
</dbReference>
<dbReference type="CDD" id="cd01295">
    <property type="entry name" value="AdeC"/>
    <property type="match status" value="1"/>
</dbReference>
<dbReference type="InterPro" id="IPR006679">
    <property type="entry name" value="Adenine_deam"/>
</dbReference>
<dbReference type="InterPro" id="IPR006680">
    <property type="entry name" value="Amidohydro-rel"/>
</dbReference>